<protein>
    <submittedName>
        <fullName evidence="10">Alkaline ceramidase family protein</fullName>
    </submittedName>
</protein>
<reference evidence="10 11" key="1">
    <citation type="submission" date="2016-10" db="EMBL/GenBank/DDBJ databases">
        <title>Draft genome sequence of Coniochaeta ligniaria NRRL30616, a lignocellulolytic fungus for bioabatement of inhibitors in plant biomass hydrolysates.</title>
        <authorList>
            <consortium name="DOE Joint Genome Institute"/>
            <person name="Jimenez D.J."/>
            <person name="Hector R.E."/>
            <person name="Riley R."/>
            <person name="Sun H."/>
            <person name="Grigoriev I.V."/>
            <person name="Van Elsas J.D."/>
            <person name="Nichols N.N."/>
        </authorList>
    </citation>
    <scope>NUCLEOTIDE SEQUENCE [LARGE SCALE GENOMIC DNA]</scope>
    <source>
        <strain evidence="10 11">NRRL 30616</strain>
    </source>
</reference>
<evidence type="ECO:0000313" key="10">
    <source>
        <dbReference type="EMBL" id="OIW34843.1"/>
    </source>
</evidence>
<keyword evidence="5 9" id="KW-1133">Transmembrane helix</keyword>
<keyword evidence="3 9" id="KW-0812">Transmembrane</keyword>
<feature type="transmembrane region" description="Helical" evidence="9">
    <location>
        <begin position="68"/>
        <end position="87"/>
    </location>
</feature>
<evidence type="ECO:0000256" key="4">
    <source>
        <dbReference type="ARBA" id="ARBA00022801"/>
    </source>
</evidence>
<organism evidence="10 11">
    <name type="scientific">Coniochaeta ligniaria NRRL 30616</name>
    <dbReference type="NCBI Taxonomy" id="1408157"/>
    <lineage>
        <taxon>Eukaryota</taxon>
        <taxon>Fungi</taxon>
        <taxon>Dikarya</taxon>
        <taxon>Ascomycota</taxon>
        <taxon>Pezizomycotina</taxon>
        <taxon>Sordariomycetes</taxon>
        <taxon>Sordariomycetidae</taxon>
        <taxon>Coniochaetales</taxon>
        <taxon>Coniochaetaceae</taxon>
        <taxon>Coniochaeta</taxon>
    </lineage>
</organism>
<dbReference type="InParanoid" id="A0A1J7J645"/>
<feature type="binding site" evidence="7">
    <location>
        <position position="30"/>
    </location>
    <ligand>
        <name>Ca(2+)</name>
        <dbReference type="ChEBI" id="CHEBI:29108"/>
    </ligand>
</feature>
<keyword evidence="11" id="KW-1185">Reference proteome</keyword>
<evidence type="ECO:0000256" key="2">
    <source>
        <dbReference type="ARBA" id="ARBA00009780"/>
    </source>
</evidence>
<dbReference type="GO" id="GO:0046514">
    <property type="term" value="P:ceramide catabolic process"/>
    <property type="evidence" value="ECO:0007669"/>
    <property type="project" value="TreeGrafter"/>
</dbReference>
<comment type="subcellular location">
    <subcellularLocation>
        <location evidence="1">Membrane</location>
        <topology evidence="1">Multi-pass membrane protein</topology>
    </subcellularLocation>
</comment>
<dbReference type="Proteomes" id="UP000182658">
    <property type="component" value="Unassembled WGS sequence"/>
</dbReference>
<evidence type="ECO:0000256" key="5">
    <source>
        <dbReference type="ARBA" id="ARBA00022989"/>
    </source>
</evidence>
<dbReference type="STRING" id="1408157.A0A1J7J645"/>
<evidence type="ECO:0000313" key="11">
    <source>
        <dbReference type="Proteomes" id="UP000182658"/>
    </source>
</evidence>
<evidence type="ECO:0000256" key="7">
    <source>
        <dbReference type="PIRSR" id="PIRSR608901-1"/>
    </source>
</evidence>
<dbReference type="PANTHER" id="PTHR46187">
    <property type="entry name" value="ALKALINE CERAMIDASE 3"/>
    <property type="match status" value="1"/>
</dbReference>
<keyword evidence="8" id="KW-0862">Zinc</keyword>
<dbReference type="GO" id="GO:0016811">
    <property type="term" value="F:hydrolase activity, acting on carbon-nitrogen (but not peptide) bonds, in linear amides"/>
    <property type="evidence" value="ECO:0007669"/>
    <property type="project" value="InterPro"/>
</dbReference>
<keyword evidence="7" id="KW-0106">Calcium</keyword>
<dbReference type="Pfam" id="PF05875">
    <property type="entry name" value="Ceramidase"/>
    <property type="match status" value="1"/>
</dbReference>
<dbReference type="GO" id="GO:0046513">
    <property type="term" value="P:ceramide biosynthetic process"/>
    <property type="evidence" value="ECO:0007669"/>
    <property type="project" value="TreeGrafter"/>
</dbReference>
<keyword evidence="4" id="KW-0378">Hydrolase</keyword>
<dbReference type="GO" id="GO:0046872">
    <property type="term" value="F:metal ion binding"/>
    <property type="evidence" value="ECO:0007669"/>
    <property type="project" value="UniProtKB-KW"/>
</dbReference>
<evidence type="ECO:0000256" key="6">
    <source>
        <dbReference type="ARBA" id="ARBA00023136"/>
    </source>
</evidence>
<dbReference type="AlphaFoldDB" id="A0A1J7J645"/>
<dbReference type="GO" id="GO:0005789">
    <property type="term" value="C:endoplasmic reticulum membrane"/>
    <property type="evidence" value="ECO:0007669"/>
    <property type="project" value="TreeGrafter"/>
</dbReference>
<keyword evidence="6 9" id="KW-0472">Membrane</keyword>
<comment type="cofactor">
    <cofactor evidence="8">
        <name>Zn(2+)</name>
        <dbReference type="ChEBI" id="CHEBI:29105"/>
    </cofactor>
</comment>
<keyword evidence="7" id="KW-0479">Metal-binding</keyword>
<evidence type="ECO:0000256" key="8">
    <source>
        <dbReference type="PIRSR" id="PIRSR608901-2"/>
    </source>
</evidence>
<feature type="transmembrane region" description="Helical" evidence="9">
    <location>
        <begin position="179"/>
        <end position="197"/>
    </location>
</feature>
<feature type="transmembrane region" description="Helical" evidence="9">
    <location>
        <begin position="145"/>
        <end position="167"/>
    </location>
</feature>
<evidence type="ECO:0000256" key="1">
    <source>
        <dbReference type="ARBA" id="ARBA00004141"/>
    </source>
</evidence>
<feature type="binding site" evidence="8">
    <location>
        <position position="229"/>
    </location>
    <ligand>
        <name>Zn(2+)</name>
        <dbReference type="ChEBI" id="CHEBI:29105"/>
        <note>catalytic</note>
    </ligand>
</feature>
<feature type="binding site" evidence="8">
    <location>
        <position position="84"/>
    </location>
    <ligand>
        <name>Zn(2+)</name>
        <dbReference type="ChEBI" id="CHEBI:29105"/>
        <note>catalytic</note>
    </ligand>
</feature>
<accession>A0A1J7J645</accession>
<dbReference type="PANTHER" id="PTHR46187:SF1">
    <property type="entry name" value="ALKALINE PHYTOCERAMIDASE"/>
    <property type="match status" value="1"/>
</dbReference>
<feature type="binding site" evidence="8">
    <location>
        <position position="225"/>
    </location>
    <ligand>
        <name>Zn(2+)</name>
        <dbReference type="ChEBI" id="CHEBI:29105"/>
        <note>catalytic</note>
    </ligand>
</feature>
<sequence>MAHQARHFAGDTHADAGVWSPSTSTANFCEEDYATTIYIAEFVNTISNLAYVYLALRHTKWRLGRLDQLSASLLLVGVCSLLYHATLRQSAQFSDDVSMLFLAGALLQRLYSTNQPPRTARTITAATYASVAAMSAVYVRSGNLLVHLSMFVGMLALVGLRTGWLIYQLAGSAEEKARYVRRFGGVCAYLALAFLLWNVDFEWCYELRSLRNAVGPPWAWLLELHGWWHVLTALGAALHMELVRELCP</sequence>
<feature type="binding site" evidence="7">
    <location>
        <position position="41"/>
    </location>
    <ligand>
        <name>Ca(2+)</name>
        <dbReference type="ChEBI" id="CHEBI:29108"/>
    </ligand>
</feature>
<name>A0A1J7J645_9PEZI</name>
<comment type="similarity">
    <text evidence="2">Belongs to the alkaline ceramidase family.</text>
</comment>
<evidence type="ECO:0000256" key="9">
    <source>
        <dbReference type="SAM" id="Phobius"/>
    </source>
</evidence>
<dbReference type="EMBL" id="KV875093">
    <property type="protein sequence ID" value="OIW34843.1"/>
    <property type="molecule type" value="Genomic_DNA"/>
</dbReference>
<dbReference type="OrthoDB" id="187171at2759"/>
<feature type="transmembrane region" description="Helical" evidence="9">
    <location>
        <begin position="37"/>
        <end position="56"/>
    </location>
</feature>
<evidence type="ECO:0000256" key="3">
    <source>
        <dbReference type="ARBA" id="ARBA00022692"/>
    </source>
</evidence>
<proteinExistence type="inferred from homology"/>
<gene>
    <name evidence="10" type="ORF">CONLIGDRAFT_626894</name>
</gene>
<dbReference type="InterPro" id="IPR008901">
    <property type="entry name" value="ACER"/>
</dbReference>